<comment type="caution">
    <text evidence="3">The sequence shown here is derived from an EMBL/GenBank/DDBJ whole genome shotgun (WGS) entry which is preliminary data.</text>
</comment>
<evidence type="ECO:0000259" key="2">
    <source>
        <dbReference type="Pfam" id="PF09860"/>
    </source>
</evidence>
<evidence type="ECO:0000313" key="3">
    <source>
        <dbReference type="EMBL" id="PZG47556.1"/>
    </source>
</evidence>
<feature type="domain" description="DUF2087" evidence="2">
    <location>
        <begin position="47"/>
        <end position="107"/>
    </location>
</feature>
<accession>A0A2W2GCZ6</accession>
<proteinExistence type="predicted"/>
<feature type="region of interest" description="Disordered" evidence="1">
    <location>
        <begin position="1"/>
        <end position="49"/>
    </location>
</feature>
<dbReference type="InterPro" id="IPR018656">
    <property type="entry name" value="DUF2087"/>
</dbReference>
<organism evidence="3 4">
    <name type="scientific">Spongiactinospora gelatinilytica</name>
    <dbReference type="NCBI Taxonomy" id="2666298"/>
    <lineage>
        <taxon>Bacteria</taxon>
        <taxon>Bacillati</taxon>
        <taxon>Actinomycetota</taxon>
        <taxon>Actinomycetes</taxon>
        <taxon>Streptosporangiales</taxon>
        <taxon>Streptosporangiaceae</taxon>
        <taxon>Spongiactinospora</taxon>
    </lineage>
</organism>
<name>A0A2W2GCZ6_9ACTN</name>
<dbReference type="EMBL" id="POUA01000085">
    <property type="protein sequence ID" value="PZG47556.1"/>
    <property type="molecule type" value="Genomic_DNA"/>
</dbReference>
<dbReference type="Proteomes" id="UP000248544">
    <property type="component" value="Unassembled WGS sequence"/>
</dbReference>
<reference evidence="3 4" key="1">
    <citation type="submission" date="2018-01" db="EMBL/GenBank/DDBJ databases">
        <title>Draft genome sequence of Sphaerisporangium sp. 7K107.</title>
        <authorList>
            <person name="Sahin N."/>
            <person name="Saygin H."/>
            <person name="Ay H."/>
        </authorList>
    </citation>
    <scope>NUCLEOTIDE SEQUENCE [LARGE SCALE GENOMIC DNA]</scope>
    <source>
        <strain evidence="3 4">7K107</strain>
    </source>
</reference>
<dbReference type="Pfam" id="PF09860">
    <property type="entry name" value="DUF2087"/>
    <property type="match status" value="1"/>
</dbReference>
<protein>
    <recommendedName>
        <fullName evidence="2">DUF2087 domain-containing protein</fullName>
    </recommendedName>
</protein>
<sequence>MMRPGASSACCRSPTPAGAVGAGADRAGRRRRSPARPDRPGAAPPGARREKRLVVLRHIATLFEPGVRYPAKDVNVVLRAFHHDFAALRRYLVDECLLSRAGDLYWRSGGPVEV</sequence>
<gene>
    <name evidence="3" type="ORF">C1I98_13255</name>
</gene>
<feature type="compositionally biased region" description="Low complexity" evidence="1">
    <location>
        <begin position="16"/>
        <end position="25"/>
    </location>
</feature>
<dbReference type="AlphaFoldDB" id="A0A2W2GCZ6"/>
<evidence type="ECO:0000256" key="1">
    <source>
        <dbReference type="SAM" id="MobiDB-lite"/>
    </source>
</evidence>
<keyword evidence="4" id="KW-1185">Reference proteome</keyword>
<evidence type="ECO:0000313" key="4">
    <source>
        <dbReference type="Proteomes" id="UP000248544"/>
    </source>
</evidence>